<comment type="caution">
    <text evidence="2">The sequence shown here is derived from an EMBL/GenBank/DDBJ whole genome shotgun (WGS) entry which is preliminary data.</text>
</comment>
<accession>X0ZZU6</accession>
<protein>
    <submittedName>
        <fullName evidence="2">Uncharacterized protein</fullName>
    </submittedName>
</protein>
<feature type="transmembrane region" description="Helical" evidence="1">
    <location>
        <begin position="84"/>
        <end position="102"/>
    </location>
</feature>
<organism evidence="2">
    <name type="scientific">marine sediment metagenome</name>
    <dbReference type="NCBI Taxonomy" id="412755"/>
    <lineage>
        <taxon>unclassified sequences</taxon>
        <taxon>metagenomes</taxon>
        <taxon>ecological metagenomes</taxon>
    </lineage>
</organism>
<keyword evidence="1" id="KW-0812">Transmembrane</keyword>
<evidence type="ECO:0000313" key="2">
    <source>
        <dbReference type="EMBL" id="GAG75400.1"/>
    </source>
</evidence>
<keyword evidence="1" id="KW-1133">Transmembrane helix</keyword>
<evidence type="ECO:0000256" key="1">
    <source>
        <dbReference type="SAM" id="Phobius"/>
    </source>
</evidence>
<dbReference type="EMBL" id="BART01015853">
    <property type="protein sequence ID" value="GAG75400.1"/>
    <property type="molecule type" value="Genomic_DNA"/>
</dbReference>
<keyword evidence="1" id="KW-0472">Membrane</keyword>
<gene>
    <name evidence="2" type="ORF">S01H4_30674</name>
</gene>
<sequence length="184" mass="21244">MLLKKEELDEKKHTIIFASVVIFLNGCASLIFLITTDVGQKFFLYGFIVWHLIVDIYVFIVLFISNTILDKMDTDEKIGYFSNILIRGLGLNYLFQILAQILPGLYYMIVYLLIFGIINLIIGNMLYLKKENKQIQILSIILLTIGGIIASILLIINPTPNLILFVILHVIILVIRIYYIKRKF</sequence>
<name>X0ZZU6_9ZZZZ</name>
<feature type="transmembrane region" description="Helical" evidence="1">
    <location>
        <begin position="108"/>
        <end position="128"/>
    </location>
</feature>
<dbReference type="AlphaFoldDB" id="X0ZZU6"/>
<feature type="transmembrane region" description="Helical" evidence="1">
    <location>
        <begin position="42"/>
        <end position="64"/>
    </location>
</feature>
<proteinExistence type="predicted"/>
<feature type="transmembrane region" description="Helical" evidence="1">
    <location>
        <begin position="135"/>
        <end position="156"/>
    </location>
</feature>
<reference evidence="2" key="1">
    <citation type="journal article" date="2014" name="Front. Microbiol.">
        <title>High frequency of phylogenetically diverse reductive dehalogenase-homologous genes in deep subseafloor sedimentary metagenomes.</title>
        <authorList>
            <person name="Kawai M."/>
            <person name="Futagami T."/>
            <person name="Toyoda A."/>
            <person name="Takaki Y."/>
            <person name="Nishi S."/>
            <person name="Hori S."/>
            <person name="Arai W."/>
            <person name="Tsubouchi T."/>
            <person name="Morono Y."/>
            <person name="Uchiyama I."/>
            <person name="Ito T."/>
            <person name="Fujiyama A."/>
            <person name="Inagaki F."/>
            <person name="Takami H."/>
        </authorList>
    </citation>
    <scope>NUCLEOTIDE SEQUENCE</scope>
    <source>
        <strain evidence="2">Expedition CK06-06</strain>
    </source>
</reference>
<feature type="transmembrane region" description="Helical" evidence="1">
    <location>
        <begin position="15"/>
        <end position="36"/>
    </location>
</feature>
<feature type="transmembrane region" description="Helical" evidence="1">
    <location>
        <begin position="162"/>
        <end position="179"/>
    </location>
</feature>